<evidence type="ECO:0000256" key="1">
    <source>
        <dbReference type="ARBA" id="ARBA00022490"/>
    </source>
</evidence>
<dbReference type="GO" id="GO:0005996">
    <property type="term" value="P:monosaccharide metabolic process"/>
    <property type="evidence" value="ECO:0007669"/>
    <property type="project" value="UniProtKB-ARBA"/>
</dbReference>
<dbReference type="SMART" id="SM01007">
    <property type="entry name" value="Aldolase_II"/>
    <property type="match status" value="1"/>
</dbReference>
<feature type="domain" description="Class II aldolase/adducin N-terminal" evidence="8">
    <location>
        <begin position="13"/>
        <end position="200"/>
    </location>
</feature>
<evidence type="ECO:0000256" key="2">
    <source>
        <dbReference type="ARBA" id="ARBA00022605"/>
    </source>
</evidence>
<dbReference type="InterPro" id="IPR017714">
    <property type="entry name" value="MethylthioRu-1-P_deHdtase_MtnB"/>
</dbReference>
<keyword evidence="5" id="KW-0486">Methionine biosynthesis</keyword>
<dbReference type="Gene3D" id="3.40.225.10">
    <property type="entry name" value="Class II aldolase/adducin N-terminal domain"/>
    <property type="match status" value="1"/>
</dbReference>
<accession>A0A450U1U1</accession>
<reference evidence="9" key="1">
    <citation type="submission" date="2019-02" db="EMBL/GenBank/DDBJ databases">
        <authorList>
            <person name="Gruber-Vodicka R. H."/>
            <person name="Seah K. B. B."/>
        </authorList>
    </citation>
    <scope>NUCLEOTIDE SEQUENCE</scope>
    <source>
        <strain evidence="9">BECK_BZ131</strain>
    </source>
</reference>
<keyword evidence="4" id="KW-0862">Zinc</keyword>
<dbReference type="AlphaFoldDB" id="A0A450U1U1"/>
<dbReference type="NCBIfam" id="TIGR03328">
    <property type="entry name" value="salvage_mtnB"/>
    <property type="match status" value="1"/>
</dbReference>
<dbReference type="PANTHER" id="PTHR10640:SF7">
    <property type="entry name" value="METHYLTHIORIBULOSE-1-PHOSPHATE DEHYDRATASE"/>
    <property type="match status" value="1"/>
</dbReference>
<evidence type="ECO:0000256" key="4">
    <source>
        <dbReference type="ARBA" id="ARBA00022833"/>
    </source>
</evidence>
<dbReference type="FunFam" id="3.40.225.10:FF:000003">
    <property type="entry name" value="Methylthioribulose-1-phosphate dehydratase"/>
    <property type="match status" value="1"/>
</dbReference>
<name>A0A450U1U1_9GAMM</name>
<evidence type="ECO:0000256" key="3">
    <source>
        <dbReference type="ARBA" id="ARBA00022723"/>
    </source>
</evidence>
<dbReference type="GO" id="GO:0005737">
    <property type="term" value="C:cytoplasm"/>
    <property type="evidence" value="ECO:0007669"/>
    <property type="project" value="UniProtKB-UniRule"/>
</dbReference>
<dbReference type="GO" id="GO:0046872">
    <property type="term" value="F:metal ion binding"/>
    <property type="evidence" value="ECO:0007669"/>
    <property type="project" value="UniProtKB-UniRule"/>
</dbReference>
<evidence type="ECO:0000259" key="8">
    <source>
        <dbReference type="SMART" id="SM01007"/>
    </source>
</evidence>
<dbReference type="EMBL" id="CAADFE010000108">
    <property type="protein sequence ID" value="VFJ76717.1"/>
    <property type="molecule type" value="Genomic_DNA"/>
</dbReference>
<dbReference type="PANTHER" id="PTHR10640">
    <property type="entry name" value="METHYLTHIORIBULOSE-1-PHOSPHATE DEHYDRATASE"/>
    <property type="match status" value="1"/>
</dbReference>
<evidence type="ECO:0000256" key="7">
    <source>
        <dbReference type="NCBIfam" id="TIGR03328"/>
    </source>
</evidence>
<sequence length="217" mass="23907">MDNNASLKNDPRRIIVELCRRFYTLGWVSGTGGGMGIFQNGRAYVPPSGVQKERLAEEDIFVLDTSGNILSGPESTHRVSACAPLFLRAFRDRGTGAVIHSHGINAMLATLISGDVFEITHIEMIKGIAGLGYHDKLVVPIIENTANEAELVETAAEAMQAHPGSHAVLVRRHGVYIWGDDWVQAKIHAECYHYLFDAAVHMHRMGLDPGRDKPIKR</sequence>
<dbReference type="GO" id="GO:0046570">
    <property type="term" value="F:methylthioribulose 1-phosphate dehydratase activity"/>
    <property type="evidence" value="ECO:0007669"/>
    <property type="project" value="UniProtKB-EC"/>
</dbReference>
<dbReference type="Pfam" id="PF00596">
    <property type="entry name" value="Aldolase_II"/>
    <property type="match status" value="1"/>
</dbReference>
<evidence type="ECO:0000313" key="9">
    <source>
        <dbReference type="EMBL" id="VFJ76717.1"/>
    </source>
</evidence>
<dbReference type="InterPro" id="IPR001303">
    <property type="entry name" value="Aldolase_II/adducin_N"/>
</dbReference>
<evidence type="ECO:0000256" key="5">
    <source>
        <dbReference type="ARBA" id="ARBA00023167"/>
    </source>
</evidence>
<evidence type="ECO:0000256" key="6">
    <source>
        <dbReference type="ARBA" id="ARBA00023239"/>
    </source>
</evidence>
<gene>
    <name evidence="9" type="ORF">BECKFW1821C_GA0114237_110812</name>
</gene>
<organism evidence="9">
    <name type="scientific">Candidatus Kentrum sp. FW</name>
    <dbReference type="NCBI Taxonomy" id="2126338"/>
    <lineage>
        <taxon>Bacteria</taxon>
        <taxon>Pseudomonadati</taxon>
        <taxon>Pseudomonadota</taxon>
        <taxon>Gammaproteobacteria</taxon>
        <taxon>Candidatus Kentrum</taxon>
    </lineage>
</organism>
<dbReference type="InterPro" id="IPR027514">
    <property type="entry name" value="Salvage_MtnB_euk"/>
</dbReference>
<keyword evidence="1" id="KW-0963">Cytoplasm</keyword>
<dbReference type="GO" id="GO:0019509">
    <property type="term" value="P:L-methionine salvage from methylthioadenosine"/>
    <property type="evidence" value="ECO:0007669"/>
    <property type="project" value="UniProtKB-UniRule"/>
</dbReference>
<protein>
    <recommendedName>
        <fullName evidence="7">Methylthioribulose 1-phosphate dehydratase</fullName>
        <ecNumber evidence="7">4.2.1.109</ecNumber>
    </recommendedName>
</protein>
<dbReference type="SUPFAM" id="SSF53639">
    <property type="entry name" value="AraD/HMP-PK domain-like"/>
    <property type="match status" value="1"/>
</dbReference>
<dbReference type="EC" id="4.2.1.109" evidence="7"/>
<proteinExistence type="inferred from homology"/>
<dbReference type="HAMAP" id="MF_03116">
    <property type="entry name" value="Salvage_MtnB_euk"/>
    <property type="match status" value="1"/>
</dbReference>
<keyword evidence="2" id="KW-0028">Amino-acid biosynthesis</keyword>
<keyword evidence="6" id="KW-0456">Lyase</keyword>
<keyword evidence="3" id="KW-0479">Metal-binding</keyword>
<dbReference type="InterPro" id="IPR036409">
    <property type="entry name" value="Aldolase_II/adducin_N_sf"/>
</dbReference>